<proteinExistence type="predicted"/>
<accession>A0A1L7CL20</accession>
<protein>
    <recommendedName>
        <fullName evidence="5">Secreted protein</fullName>
    </recommendedName>
</protein>
<reference evidence="2 4" key="2">
    <citation type="submission" date="2019-06" db="EMBL/GenBank/DDBJ databases">
        <title>Whole genome shotgun sequence of Corynebacterium flavescens NBRC 14136.</title>
        <authorList>
            <person name="Hosoyama A."/>
            <person name="Uohara A."/>
            <person name="Ohji S."/>
            <person name="Ichikawa N."/>
        </authorList>
    </citation>
    <scope>NUCLEOTIDE SEQUENCE [LARGE SCALE GENOMIC DNA]</scope>
    <source>
        <strain evidence="2 4">NBRC 14136</strain>
    </source>
</reference>
<evidence type="ECO:0000313" key="2">
    <source>
        <dbReference type="EMBL" id="GEB96690.1"/>
    </source>
</evidence>
<reference evidence="1 3" key="1">
    <citation type="submission" date="2014-08" db="EMBL/GenBank/DDBJ databases">
        <title>Complete genome sequence of Corynebacterium flavescens OJ8(T)(=DSM 20296(T)), isolated from cheese.</title>
        <authorList>
            <person name="Ruckert C."/>
            <person name="Albersmeier A."/>
            <person name="Winkler A."/>
            <person name="Kalinowski J."/>
        </authorList>
    </citation>
    <scope>NUCLEOTIDE SEQUENCE [LARGE SCALE GENOMIC DNA]</scope>
    <source>
        <strain evidence="1 3">OJ8</strain>
    </source>
</reference>
<evidence type="ECO:0000313" key="1">
    <source>
        <dbReference type="EMBL" id="APT86560.1"/>
    </source>
</evidence>
<dbReference type="Proteomes" id="UP000315353">
    <property type="component" value="Unassembled WGS sequence"/>
</dbReference>
<dbReference type="EMBL" id="CP009246">
    <property type="protein sequence ID" value="APT86560.1"/>
    <property type="molecule type" value="Genomic_DNA"/>
</dbReference>
<dbReference type="OrthoDB" id="4424756at2"/>
<keyword evidence="3" id="KW-1185">Reference proteome</keyword>
<dbReference type="KEGG" id="cfc:CFLV_04755"/>
<evidence type="ECO:0008006" key="5">
    <source>
        <dbReference type="Google" id="ProtNLM"/>
    </source>
</evidence>
<sequence length="242" mass="24468">MSTATLSTRFPARVGIVAATTAALIGIASPLFSPAQASAPDLQAISASLSANSPLDELGRPNPETQERIRAFAAQPWIPQDARNAILSALAFSLGEGGAGQGPALVDGPSPEFRQFYWPTVSAKCIGGQSDAMGSAIAVPGPTQIPAPGAGEGESVFLFTALGTSPAAADQGGMHVRWFNIDTLQAGITPLFNNGINADGPTTVSGRAATGKGTVVGLLEGSVNTQDASCAFAPTAAFFEVK</sequence>
<dbReference type="AlphaFoldDB" id="A0A1L7CL20"/>
<dbReference type="STRING" id="28028.CFLV_04755"/>
<dbReference type="EMBL" id="BJNB01000001">
    <property type="protein sequence ID" value="GEB96690.1"/>
    <property type="molecule type" value="Genomic_DNA"/>
</dbReference>
<gene>
    <name evidence="2" type="ORF">CFL01nite_01850</name>
    <name evidence="1" type="ORF">CFLV_04755</name>
</gene>
<name>A0A1L7CL20_CORFL</name>
<organism evidence="1 3">
    <name type="scientific">Corynebacterium flavescens</name>
    <dbReference type="NCBI Taxonomy" id="28028"/>
    <lineage>
        <taxon>Bacteria</taxon>
        <taxon>Bacillati</taxon>
        <taxon>Actinomycetota</taxon>
        <taxon>Actinomycetes</taxon>
        <taxon>Mycobacteriales</taxon>
        <taxon>Corynebacteriaceae</taxon>
        <taxon>Corynebacterium</taxon>
    </lineage>
</organism>
<evidence type="ECO:0000313" key="4">
    <source>
        <dbReference type="Proteomes" id="UP000315353"/>
    </source>
</evidence>
<dbReference type="GeneID" id="82880022"/>
<dbReference type="Proteomes" id="UP000185479">
    <property type="component" value="Chromosome"/>
</dbReference>
<evidence type="ECO:0000313" key="3">
    <source>
        <dbReference type="Proteomes" id="UP000185479"/>
    </source>
</evidence>
<dbReference type="RefSeq" id="WP_075729551.1">
    <property type="nucleotide sequence ID" value="NZ_BJNB01000001.1"/>
</dbReference>